<sequence length="285" mass="32486">MTIRVMSWNVNKSSNREGRINEQLEFIRNCNVDVLHLQEVRYGTDNKWLDRWDEGLTELGLGEIEHSCDWASELSDTTVPPHSDIGHDNGHITAVNTEWHLTRAEPTIRENIDESERGFFDTHFPEKVLTTSLRTANKEVDLWNIRAVPGNGWGEEKIKIFETVYDRLSAEGDKTRILTGDFNSPKAELPDGQAIPFGHDKRSGFRRRKVSAELNILKGLGHLGMRDVFREQHGYGDLEVADTSWKSKRFDHIFASDDLPATSCWYDHTGLESSDHAPIIAEFGV</sequence>
<keyword evidence="2" id="KW-0269">Exonuclease</keyword>
<gene>
    <name evidence="2" type="ORF">SAMN06266787_10823</name>
</gene>
<dbReference type="InterPro" id="IPR036691">
    <property type="entry name" value="Endo/exonu/phosph_ase_sf"/>
</dbReference>
<evidence type="ECO:0000313" key="3">
    <source>
        <dbReference type="Proteomes" id="UP000198297"/>
    </source>
</evidence>
<feature type="domain" description="Endonuclease/exonuclease/phosphatase" evidence="1">
    <location>
        <begin position="6"/>
        <end position="276"/>
    </location>
</feature>
<keyword evidence="2" id="KW-0378">Hydrolase</keyword>
<protein>
    <submittedName>
        <fullName evidence="2">Exonuclease III</fullName>
    </submittedName>
</protein>
<dbReference type="EMBL" id="FZNK01000008">
    <property type="protein sequence ID" value="SNR65396.1"/>
    <property type="molecule type" value="Genomic_DNA"/>
</dbReference>
<dbReference type="GO" id="GO:0004527">
    <property type="term" value="F:exonuclease activity"/>
    <property type="evidence" value="ECO:0007669"/>
    <property type="project" value="UniProtKB-KW"/>
</dbReference>
<organism evidence="2 3">
    <name type="scientific">Halorubrum ezzemoulense</name>
    <name type="common">Halorubrum chaoviator</name>
    <dbReference type="NCBI Taxonomy" id="337243"/>
    <lineage>
        <taxon>Archaea</taxon>
        <taxon>Methanobacteriati</taxon>
        <taxon>Methanobacteriota</taxon>
        <taxon>Stenosarchaea group</taxon>
        <taxon>Halobacteria</taxon>
        <taxon>Halobacteriales</taxon>
        <taxon>Haloferacaceae</taxon>
        <taxon>Halorubrum</taxon>
    </lineage>
</organism>
<proteinExistence type="predicted"/>
<keyword evidence="2" id="KW-0540">Nuclease</keyword>
<evidence type="ECO:0000313" key="2">
    <source>
        <dbReference type="EMBL" id="SNR65396.1"/>
    </source>
</evidence>
<dbReference type="InterPro" id="IPR005135">
    <property type="entry name" value="Endo/exonuclease/phosphatase"/>
</dbReference>
<dbReference type="SUPFAM" id="SSF56219">
    <property type="entry name" value="DNase I-like"/>
    <property type="match status" value="1"/>
</dbReference>
<evidence type="ECO:0000259" key="1">
    <source>
        <dbReference type="Pfam" id="PF03372"/>
    </source>
</evidence>
<dbReference type="RefSeq" id="WP_089308896.1">
    <property type="nucleotide sequence ID" value="NZ_FZNK01000008.1"/>
</dbReference>
<dbReference type="Gene3D" id="3.60.10.10">
    <property type="entry name" value="Endonuclease/exonuclease/phosphatase"/>
    <property type="match status" value="1"/>
</dbReference>
<accession>A0A238Y281</accession>
<dbReference type="Proteomes" id="UP000198297">
    <property type="component" value="Unassembled WGS sequence"/>
</dbReference>
<reference evidence="2 3" key="1">
    <citation type="submission" date="2017-06" db="EMBL/GenBank/DDBJ databases">
        <authorList>
            <person name="Kim H.J."/>
            <person name="Triplett B.A."/>
        </authorList>
    </citation>
    <scope>NUCLEOTIDE SEQUENCE [LARGE SCALE GENOMIC DNA]</scope>
    <source>
        <strain evidence="2 3">DSM 19316</strain>
    </source>
</reference>
<dbReference type="Pfam" id="PF03372">
    <property type="entry name" value="Exo_endo_phos"/>
    <property type="match status" value="1"/>
</dbReference>
<name>A0A238Y281_HALEZ</name>
<dbReference type="AlphaFoldDB" id="A0A238Y281"/>